<dbReference type="Pfam" id="PF01148">
    <property type="entry name" value="CTP_transf_1"/>
    <property type="match status" value="1"/>
</dbReference>
<evidence type="ECO:0000256" key="1">
    <source>
        <dbReference type="SAM" id="Phobius"/>
    </source>
</evidence>
<evidence type="ECO:0000313" key="2">
    <source>
        <dbReference type="EMBL" id="SHJ35564.1"/>
    </source>
</evidence>
<dbReference type="PANTHER" id="PTHR43535:SF1">
    <property type="entry name" value="PHOSPHATIDATE CYTIDYLYLTRANSFERASE"/>
    <property type="match status" value="1"/>
</dbReference>
<dbReference type="GO" id="GO:0016779">
    <property type="term" value="F:nucleotidyltransferase activity"/>
    <property type="evidence" value="ECO:0007669"/>
    <property type="project" value="UniProtKB-KW"/>
</dbReference>
<feature type="transmembrane region" description="Helical" evidence="1">
    <location>
        <begin position="86"/>
        <end position="106"/>
    </location>
</feature>
<keyword evidence="2" id="KW-0548">Nucleotidyltransferase</keyword>
<keyword evidence="1" id="KW-0472">Membrane</keyword>
<feature type="transmembrane region" description="Helical" evidence="1">
    <location>
        <begin position="36"/>
        <end position="56"/>
    </location>
</feature>
<keyword evidence="3" id="KW-1185">Reference proteome</keyword>
<dbReference type="Proteomes" id="UP000184050">
    <property type="component" value="Unassembled WGS sequence"/>
</dbReference>
<dbReference type="AlphaFoldDB" id="A0A1M6IMB3"/>
<reference evidence="2 3" key="1">
    <citation type="submission" date="2016-11" db="EMBL/GenBank/DDBJ databases">
        <authorList>
            <person name="Jaros S."/>
            <person name="Januszkiewicz K."/>
            <person name="Wedrychowicz H."/>
        </authorList>
    </citation>
    <scope>NUCLEOTIDE SEQUENCE [LARGE SCALE GENOMIC DNA]</scope>
    <source>
        <strain evidence="2 3">DSM 27063</strain>
    </source>
</reference>
<dbReference type="STRING" id="1168035.SAMN05444280_11748"/>
<dbReference type="GO" id="GO:0005886">
    <property type="term" value="C:plasma membrane"/>
    <property type="evidence" value="ECO:0007669"/>
    <property type="project" value="TreeGrafter"/>
</dbReference>
<keyword evidence="1" id="KW-1133">Transmembrane helix</keyword>
<keyword evidence="2" id="KW-0808">Transferase</keyword>
<feature type="transmembrane region" description="Helical" evidence="1">
    <location>
        <begin position="6"/>
        <end position="24"/>
    </location>
</feature>
<dbReference type="OrthoDB" id="9799199at2"/>
<keyword evidence="1" id="KW-0812">Transmembrane</keyword>
<dbReference type="PANTHER" id="PTHR43535">
    <property type="entry name" value="PHOSPHATIDATE CYTIDYLYLTRANSFERASE"/>
    <property type="match status" value="1"/>
</dbReference>
<dbReference type="RefSeq" id="WP_073169651.1">
    <property type="nucleotide sequence ID" value="NZ_FQZE01000017.1"/>
</dbReference>
<gene>
    <name evidence="2" type="ORF">SAMN05444280_11748</name>
</gene>
<feature type="transmembrane region" description="Helical" evidence="1">
    <location>
        <begin position="150"/>
        <end position="168"/>
    </location>
</feature>
<feature type="transmembrane region" description="Helical" evidence="1">
    <location>
        <begin position="62"/>
        <end position="79"/>
    </location>
</feature>
<proteinExistence type="predicted"/>
<organism evidence="2 3">
    <name type="scientific">Tangfeifania diversioriginum</name>
    <dbReference type="NCBI Taxonomy" id="1168035"/>
    <lineage>
        <taxon>Bacteria</taxon>
        <taxon>Pseudomonadati</taxon>
        <taxon>Bacteroidota</taxon>
        <taxon>Bacteroidia</taxon>
        <taxon>Marinilabiliales</taxon>
        <taxon>Prolixibacteraceae</taxon>
        <taxon>Tangfeifania</taxon>
    </lineage>
</organism>
<dbReference type="EMBL" id="FQZE01000017">
    <property type="protein sequence ID" value="SHJ35564.1"/>
    <property type="molecule type" value="Genomic_DNA"/>
</dbReference>
<protein>
    <submittedName>
        <fullName evidence="2">Phosphatidate cytidylyltransferase</fullName>
    </submittedName>
</protein>
<sequence length="243" mass="26991">MILTIYIIILSFFALGGIAFYIINQKKDKKTARASWLKFGVYFIIINVLFLCIAFAPQVFRYIVLVIILVGAGELLYLFKQSNFRNITFFGISLIIFLIFSAGFYFFSQLDYKLILFTFLILSIFDAFSQISGQLFGKNKVLPRISPGKTVEGVLGGAVIAIITSFLFHNLTGKQTLNSLLLVIAIIFFALTGDALASLYKRKYGVKDFSQLLPGHGGFLDRFDSLIAGGAVVGVIENISTKI</sequence>
<feature type="transmembrane region" description="Helical" evidence="1">
    <location>
        <begin position="180"/>
        <end position="200"/>
    </location>
</feature>
<accession>A0A1M6IMB3</accession>
<feature type="transmembrane region" description="Helical" evidence="1">
    <location>
        <begin position="112"/>
        <end position="129"/>
    </location>
</feature>
<evidence type="ECO:0000313" key="3">
    <source>
        <dbReference type="Proteomes" id="UP000184050"/>
    </source>
</evidence>
<name>A0A1M6IMB3_9BACT</name>